<accession>A0A9W8CIY7</accession>
<reference evidence="3" key="1">
    <citation type="submission" date="2022-07" db="EMBL/GenBank/DDBJ databases">
        <title>Phylogenomic reconstructions and comparative analyses of Kickxellomycotina fungi.</title>
        <authorList>
            <person name="Reynolds N.K."/>
            <person name="Stajich J.E."/>
            <person name="Barry K."/>
            <person name="Grigoriev I.V."/>
            <person name="Crous P."/>
            <person name="Smith M.E."/>
        </authorList>
    </citation>
    <scope>NUCLEOTIDE SEQUENCE</scope>
    <source>
        <strain evidence="3">NBRC 105413</strain>
    </source>
</reference>
<dbReference type="PANTHER" id="PTHR43991:SF12">
    <property type="entry name" value="WD REPEAT PROTEIN (AFU_ORTHOLOGUE AFUA_8G05640)"/>
    <property type="match status" value="1"/>
</dbReference>
<comment type="caution">
    <text evidence="3">The sequence shown here is derived from an EMBL/GenBank/DDBJ whole genome shotgun (WGS) entry which is preliminary data.</text>
</comment>
<gene>
    <name evidence="3" type="ORF">LPJ64_002574</name>
</gene>
<evidence type="ECO:0000313" key="4">
    <source>
        <dbReference type="Proteomes" id="UP001145021"/>
    </source>
</evidence>
<proteinExistence type="predicted"/>
<dbReference type="SMART" id="SM00320">
    <property type="entry name" value="WD40"/>
    <property type="match status" value="2"/>
</dbReference>
<evidence type="ECO:0000313" key="3">
    <source>
        <dbReference type="EMBL" id="KAJ1645867.1"/>
    </source>
</evidence>
<dbReference type="EMBL" id="JANBOH010000085">
    <property type="protein sequence ID" value="KAJ1645867.1"/>
    <property type="molecule type" value="Genomic_DNA"/>
</dbReference>
<dbReference type="Proteomes" id="UP001145021">
    <property type="component" value="Unassembled WGS sequence"/>
</dbReference>
<keyword evidence="4" id="KW-1185">Reference proteome</keyword>
<keyword evidence="1" id="KW-0853">WD repeat</keyword>
<evidence type="ECO:0000256" key="1">
    <source>
        <dbReference type="PROSITE-ProRule" id="PRU00221"/>
    </source>
</evidence>
<evidence type="ECO:0008006" key="5">
    <source>
        <dbReference type="Google" id="ProtNLM"/>
    </source>
</evidence>
<sequence length="465" mass="51423">MSRPGTAEHLYRDSPLPTLPSPTSPEESRAGTSDGTGDQEGVVDIAHQLQQLVVDTSGARRTAIDIDYSWDFLSNAAQAFERAPELTQVTARDIRQGYDMQGYRWQGIEDHKLNYMVYRRTLYPQFQGIIHNVNDVRQQAQEPELVNNLYTFRYSALGEGYRSQINHFQLRDLIWATSSYDVFFWHADGVHRWNPWMRSRECIVSRRQMPHGFRLSALCADSGMVFAGDHKGRFFVAPSWGSESKGLEPVSIGKLGSDIINHATPGTSRSGARAVLVAHNAGFVHTVDVETLRVAKSRGFEWAANSCAQTTDGQVQCVVGDDTVGLVIDARAPDYSPPVARLEGHFDYSFSCAFSPDSRLVATGCQDTAARVFDMRRADRALATFCGHIGAMRSVQFSSCGRFLVAAEPADYVHIYDMHSLSNAQDIELMGEIAGATFSPDSGCLFVGVADALHGSGVFEFNKKQ</sequence>
<dbReference type="InterPro" id="IPR015943">
    <property type="entry name" value="WD40/YVTN_repeat-like_dom_sf"/>
</dbReference>
<protein>
    <recommendedName>
        <fullName evidence="5">WD40 repeat-like protein</fullName>
    </recommendedName>
</protein>
<evidence type="ECO:0000256" key="2">
    <source>
        <dbReference type="SAM" id="MobiDB-lite"/>
    </source>
</evidence>
<dbReference type="InterPro" id="IPR001680">
    <property type="entry name" value="WD40_rpt"/>
</dbReference>
<dbReference type="AlphaFoldDB" id="A0A9W8CIY7"/>
<organism evidence="3 4">
    <name type="scientific">Coemansia asiatica</name>
    <dbReference type="NCBI Taxonomy" id="1052880"/>
    <lineage>
        <taxon>Eukaryota</taxon>
        <taxon>Fungi</taxon>
        <taxon>Fungi incertae sedis</taxon>
        <taxon>Zoopagomycota</taxon>
        <taxon>Kickxellomycotina</taxon>
        <taxon>Kickxellomycetes</taxon>
        <taxon>Kickxellales</taxon>
        <taxon>Kickxellaceae</taxon>
        <taxon>Coemansia</taxon>
    </lineage>
</organism>
<dbReference type="Gene3D" id="2.130.10.10">
    <property type="entry name" value="YVTN repeat-like/Quinoprotein amine dehydrogenase"/>
    <property type="match status" value="1"/>
</dbReference>
<name>A0A9W8CIY7_9FUNG</name>
<dbReference type="Pfam" id="PF00400">
    <property type="entry name" value="WD40"/>
    <property type="match status" value="1"/>
</dbReference>
<feature type="repeat" description="WD" evidence="1">
    <location>
        <begin position="342"/>
        <end position="383"/>
    </location>
</feature>
<dbReference type="SUPFAM" id="SSF50960">
    <property type="entry name" value="TolB, C-terminal domain"/>
    <property type="match status" value="1"/>
</dbReference>
<dbReference type="PANTHER" id="PTHR43991">
    <property type="entry name" value="WD REPEAT PROTEIN (AFU_ORTHOLOGUE AFUA_8G05640)-RELATED"/>
    <property type="match status" value="1"/>
</dbReference>
<dbReference type="PROSITE" id="PS50082">
    <property type="entry name" value="WD_REPEATS_2"/>
    <property type="match status" value="1"/>
</dbReference>
<feature type="region of interest" description="Disordered" evidence="2">
    <location>
        <begin position="1"/>
        <end position="39"/>
    </location>
</feature>